<evidence type="ECO:0000313" key="1">
    <source>
        <dbReference type="EMBL" id="KAH6940391.1"/>
    </source>
</evidence>
<evidence type="ECO:0000313" key="2">
    <source>
        <dbReference type="Proteomes" id="UP000821845"/>
    </source>
</evidence>
<proteinExistence type="predicted"/>
<keyword evidence="2" id="KW-1185">Reference proteome</keyword>
<reference evidence="1" key="1">
    <citation type="submission" date="2020-05" db="EMBL/GenBank/DDBJ databases">
        <title>Large-scale comparative analyses of tick genomes elucidate their genetic diversity and vector capacities.</title>
        <authorList>
            <person name="Jia N."/>
            <person name="Wang J."/>
            <person name="Shi W."/>
            <person name="Du L."/>
            <person name="Sun Y."/>
            <person name="Zhan W."/>
            <person name="Jiang J."/>
            <person name="Wang Q."/>
            <person name="Zhang B."/>
            <person name="Ji P."/>
            <person name="Sakyi L.B."/>
            <person name="Cui X."/>
            <person name="Yuan T."/>
            <person name="Jiang B."/>
            <person name="Yang W."/>
            <person name="Lam T.T.-Y."/>
            <person name="Chang Q."/>
            <person name="Ding S."/>
            <person name="Wang X."/>
            <person name="Zhu J."/>
            <person name="Ruan X."/>
            <person name="Zhao L."/>
            <person name="Wei J."/>
            <person name="Que T."/>
            <person name="Du C."/>
            <person name="Cheng J."/>
            <person name="Dai P."/>
            <person name="Han X."/>
            <person name="Huang E."/>
            <person name="Gao Y."/>
            <person name="Liu J."/>
            <person name="Shao H."/>
            <person name="Ye R."/>
            <person name="Li L."/>
            <person name="Wei W."/>
            <person name="Wang X."/>
            <person name="Wang C."/>
            <person name="Yang T."/>
            <person name="Huo Q."/>
            <person name="Li W."/>
            <person name="Guo W."/>
            <person name="Chen H."/>
            <person name="Zhou L."/>
            <person name="Ni X."/>
            <person name="Tian J."/>
            <person name="Zhou Y."/>
            <person name="Sheng Y."/>
            <person name="Liu T."/>
            <person name="Pan Y."/>
            <person name="Xia L."/>
            <person name="Li J."/>
            <person name="Zhao F."/>
            <person name="Cao W."/>
        </authorList>
    </citation>
    <scope>NUCLEOTIDE SEQUENCE</scope>
    <source>
        <strain evidence="1">Hyas-2018</strain>
    </source>
</reference>
<name>A0ACB7T2D7_HYAAI</name>
<organism evidence="1 2">
    <name type="scientific">Hyalomma asiaticum</name>
    <name type="common">Tick</name>
    <dbReference type="NCBI Taxonomy" id="266040"/>
    <lineage>
        <taxon>Eukaryota</taxon>
        <taxon>Metazoa</taxon>
        <taxon>Ecdysozoa</taxon>
        <taxon>Arthropoda</taxon>
        <taxon>Chelicerata</taxon>
        <taxon>Arachnida</taxon>
        <taxon>Acari</taxon>
        <taxon>Parasitiformes</taxon>
        <taxon>Ixodida</taxon>
        <taxon>Ixodoidea</taxon>
        <taxon>Ixodidae</taxon>
        <taxon>Hyalomminae</taxon>
        <taxon>Hyalomma</taxon>
    </lineage>
</organism>
<accession>A0ACB7T2D7</accession>
<protein>
    <submittedName>
        <fullName evidence="1">Uncharacterized protein</fullName>
    </submittedName>
</protein>
<dbReference type="EMBL" id="CM023482">
    <property type="protein sequence ID" value="KAH6940391.1"/>
    <property type="molecule type" value="Genomic_DNA"/>
</dbReference>
<dbReference type="Proteomes" id="UP000821845">
    <property type="component" value="Chromosome 2"/>
</dbReference>
<sequence>MSKLKLNNNLLHSTALPEYKTAAIKKSRFILSHYGAFKTCWDWLILVATVYVAVVVPYSACFGEMQSHTVQQQQQRIALMAAGLNESSLLELAANESYAAAAAGVGGGVPAGSALPPPAAEPQLDGNRTIISDVIVEAMFIIVLCGQTASNGAMSAKATADGGTGVPGEEVGGREDDGRDDEVRKRPSAGIQSRILRAFPVPFPQERRDGFPSATRRRNARARPATDSQEVHCRLVANGHRCRANIGLNFRTTFVNKKGEVVAKPKSVALNYLRGWFIVDLLAALPFDLLNAAGLYSRDNQMYLHLLKLTRLLRLARLLQKMDRYSQYSVVVLTLLMLMFTLVSHWLACIWFVIAVQEMESYPNNNISWLNQLSMKLQYDVLRPLDMAATYITALYFTTSSLTSVGFGNVAANTNAEKVFSILTMLIGALMHAVVFGNVTAIIQRMYARRSLYQTKLRDLKDFFRLHQLPKQLRQRMMDFFQTTWSLNNGIDPSDVLREFPDELLGDVSMHLHKEILSLPIFEPAPQGCLKLLSRHVRSNFCAPGEYLVHKGDALSYIHLVCNGSMEVLQESMVVAILGKGDLVGSDISLTAGTETVMKSSSDVKALTYCDLKCLFIPGLVEVLKLYPEFAESFCHDIVHDLTYNLREGYENEAEETNGVCSLTLPSISEDDEETGSDETAPGSPVSNGQEAGSKLKEDTWEPPATTVSSRTPAPQAPPVPAAGRTEAAPFARRTSALSSPFRTPATVAMEKLRPVATLPHLGRSVELFELRDEMEQLRGSVERLDAQLKSVSQDVGGLTQELRASARLLQQLCSGCVQLATRSPGTPPGGVKLPPTPQQQQQHQTPLGSPNGLLQSPPPFSASTPQSQLRVSHQGSQTDCSLLEEMLIKMADSGSPPPNSGYSSGSSNEERVKFVIGHPSPRRCIASSSEDSALLSVSRDHLVPSTTLSSRSWQVSTEFSEVPASPGRPDHVIDVEESLRRRLSTEL</sequence>
<comment type="caution">
    <text evidence="1">The sequence shown here is derived from an EMBL/GenBank/DDBJ whole genome shotgun (WGS) entry which is preliminary data.</text>
</comment>
<gene>
    <name evidence="1" type="ORF">HPB50_027541</name>
</gene>